<reference evidence="10 11" key="1">
    <citation type="journal article" date="2018" name="ACS Chem. Biol.">
        <title>Ketoreductase domain dysfunction expands chemodiversity: malyngamide biosynthesis in the cyanobacterium Okeania hirsuta.</title>
        <authorList>
            <person name="Moss N.A."/>
            <person name="Leao T."/>
            <person name="Rankin M."/>
            <person name="McCullough T.M."/>
            <person name="Qu P."/>
            <person name="Korobeynikov A."/>
            <person name="Smith J.L."/>
            <person name="Gerwick L."/>
            <person name="Gerwick W.H."/>
        </authorList>
    </citation>
    <scope>NUCLEOTIDE SEQUENCE [LARGE SCALE GENOMIC DNA]</scope>
    <source>
        <strain evidence="10 11">PAB10Feb10-1</strain>
    </source>
</reference>
<keyword evidence="11" id="KW-1185">Reference proteome</keyword>
<dbReference type="GO" id="GO:0006147">
    <property type="term" value="P:guanine catabolic process"/>
    <property type="evidence" value="ECO:0007669"/>
    <property type="project" value="UniProtKB-UniRule"/>
</dbReference>
<keyword evidence="5 8" id="KW-0378">Hydrolase</keyword>
<feature type="domain" description="Amidohydrolase-related" evidence="9">
    <location>
        <begin position="65"/>
        <end position="433"/>
    </location>
</feature>
<dbReference type="GO" id="GO:0008892">
    <property type="term" value="F:guanine deaminase activity"/>
    <property type="evidence" value="ECO:0007669"/>
    <property type="project" value="UniProtKB-UniRule"/>
</dbReference>
<organism evidence="10 11">
    <name type="scientific">Okeania hirsuta</name>
    <dbReference type="NCBI Taxonomy" id="1458930"/>
    <lineage>
        <taxon>Bacteria</taxon>
        <taxon>Bacillati</taxon>
        <taxon>Cyanobacteriota</taxon>
        <taxon>Cyanophyceae</taxon>
        <taxon>Oscillatoriophycideae</taxon>
        <taxon>Oscillatoriales</taxon>
        <taxon>Microcoleaceae</taxon>
        <taxon>Okeania</taxon>
    </lineage>
</organism>
<evidence type="ECO:0000313" key="10">
    <source>
        <dbReference type="EMBL" id="RQH56563.1"/>
    </source>
</evidence>
<evidence type="ECO:0000256" key="3">
    <source>
        <dbReference type="ARBA" id="ARBA00012781"/>
    </source>
</evidence>
<dbReference type="InterPro" id="IPR051607">
    <property type="entry name" value="Metallo-dep_hydrolases"/>
</dbReference>
<dbReference type="InterPro" id="IPR006680">
    <property type="entry name" value="Amidohydro-rel"/>
</dbReference>
<evidence type="ECO:0000259" key="9">
    <source>
        <dbReference type="Pfam" id="PF01979"/>
    </source>
</evidence>
<keyword evidence="6 8" id="KW-0862">Zinc</keyword>
<dbReference type="CDD" id="cd01303">
    <property type="entry name" value="GDEase"/>
    <property type="match status" value="1"/>
</dbReference>
<dbReference type="OrthoDB" id="9807210at2"/>
<comment type="cofactor">
    <cofactor evidence="8">
        <name>Zn(2+)</name>
        <dbReference type="ChEBI" id="CHEBI:29105"/>
    </cofactor>
    <text evidence="8">Binds 1 zinc ion per subunit.</text>
</comment>
<dbReference type="UniPathway" id="UPA00603">
    <property type="reaction ID" value="UER00660"/>
</dbReference>
<dbReference type="Gene3D" id="2.30.40.10">
    <property type="entry name" value="Urease, subunit C, domain 1"/>
    <property type="match status" value="1"/>
</dbReference>
<dbReference type="GO" id="GO:0005829">
    <property type="term" value="C:cytosol"/>
    <property type="evidence" value="ECO:0007669"/>
    <property type="project" value="TreeGrafter"/>
</dbReference>
<dbReference type="Proteomes" id="UP000269154">
    <property type="component" value="Unassembled WGS sequence"/>
</dbReference>
<dbReference type="InterPro" id="IPR032466">
    <property type="entry name" value="Metal_Hydrolase"/>
</dbReference>
<dbReference type="EMBL" id="RCBY01000004">
    <property type="protein sequence ID" value="RQH56563.1"/>
    <property type="molecule type" value="Genomic_DNA"/>
</dbReference>
<dbReference type="InterPro" id="IPR011059">
    <property type="entry name" value="Metal-dep_hydrolase_composite"/>
</dbReference>
<comment type="similarity">
    <text evidence="2 8">Belongs to the metallo-dependent hydrolases superfamily. ATZ/TRZ family.</text>
</comment>
<dbReference type="GO" id="GO:0008270">
    <property type="term" value="F:zinc ion binding"/>
    <property type="evidence" value="ECO:0007669"/>
    <property type="project" value="UniProtKB-UniRule"/>
</dbReference>
<name>A0A3N6PKZ6_9CYAN</name>
<evidence type="ECO:0000313" key="11">
    <source>
        <dbReference type="Proteomes" id="UP000269154"/>
    </source>
</evidence>
<evidence type="ECO:0000256" key="5">
    <source>
        <dbReference type="ARBA" id="ARBA00022801"/>
    </source>
</evidence>
<sequence>MSAIRGSFLDFVADPFYYPELETVRYIHDGLMIISRGIIQELGNYDKLKPKYPEIPIISYPGMLILPGFIDIHIHYPQTEIIASSSKQLLEWLDKYTFPAEGKFKDQTYAQQIASFFLDQLLKNATTSALVLTTVYPQSVDALFEVAELRNMRIIAGKMLMDRNAPDYLLDTPETSYEDSKNLIKKWHGKGRLLYAITPRFAITSTPEQLHLAGVLKQEFPDVYVHTHLSEQKSETEKVAQLFPNSKDYLDVYEKFGLVSNKSIFAHGIYLSDSEFNRLSQAGSTIAFCPTSNLFLGSGLFQLHTAKSQQTPVKVGLGTDVGGGTSFSIFQTMNDAYKVSQLQGQNLSSLKAFYLATLGGAKSLSLEDKIGNFDVGKEADLVVLDTRVTPLLKLRNSRNNSDLLTDIIDELFTLIILGDERVVKATYLAGNLVYEPNIMSI</sequence>
<keyword evidence="4 8" id="KW-0479">Metal-binding</keyword>
<dbReference type="SUPFAM" id="SSF51338">
    <property type="entry name" value="Composite domain of metallo-dependent hydrolases"/>
    <property type="match status" value="1"/>
</dbReference>
<comment type="pathway">
    <text evidence="1 8">Purine metabolism; guanine degradation; xanthine from guanine: step 1/1.</text>
</comment>
<dbReference type="Pfam" id="PF01979">
    <property type="entry name" value="Amidohydro_1"/>
    <property type="match status" value="1"/>
</dbReference>
<evidence type="ECO:0000256" key="2">
    <source>
        <dbReference type="ARBA" id="ARBA00006745"/>
    </source>
</evidence>
<dbReference type="Gene3D" id="3.20.20.140">
    <property type="entry name" value="Metal-dependent hydrolases"/>
    <property type="match status" value="1"/>
</dbReference>
<evidence type="ECO:0000256" key="8">
    <source>
        <dbReference type="RuleBase" id="RU366009"/>
    </source>
</evidence>
<comment type="caution">
    <text evidence="10">The sequence shown here is derived from an EMBL/GenBank/DDBJ whole genome shotgun (WGS) entry which is preliminary data.</text>
</comment>
<dbReference type="PANTHER" id="PTHR11271">
    <property type="entry name" value="GUANINE DEAMINASE"/>
    <property type="match status" value="1"/>
</dbReference>
<protein>
    <recommendedName>
        <fullName evidence="3 7">Guanine deaminase</fullName>
        <shortName evidence="8">Guanase</shortName>
        <ecNumber evidence="3 7">3.5.4.3</ecNumber>
    </recommendedName>
    <alternativeName>
        <fullName evidence="8">Guanine aminohydrolase</fullName>
    </alternativeName>
</protein>
<dbReference type="NCBIfam" id="NF006679">
    <property type="entry name" value="PRK09228.1"/>
    <property type="match status" value="1"/>
</dbReference>
<dbReference type="SUPFAM" id="SSF51556">
    <property type="entry name" value="Metallo-dependent hydrolases"/>
    <property type="match status" value="1"/>
</dbReference>
<dbReference type="NCBIfam" id="TIGR02967">
    <property type="entry name" value="guan_deamin"/>
    <property type="match status" value="1"/>
</dbReference>
<evidence type="ECO:0000256" key="1">
    <source>
        <dbReference type="ARBA" id="ARBA00004984"/>
    </source>
</evidence>
<evidence type="ECO:0000256" key="7">
    <source>
        <dbReference type="NCBIfam" id="TIGR02967"/>
    </source>
</evidence>
<comment type="catalytic activity">
    <reaction evidence="8">
        <text>guanine + H2O + H(+) = xanthine + NH4(+)</text>
        <dbReference type="Rhea" id="RHEA:14665"/>
        <dbReference type="ChEBI" id="CHEBI:15377"/>
        <dbReference type="ChEBI" id="CHEBI:15378"/>
        <dbReference type="ChEBI" id="CHEBI:16235"/>
        <dbReference type="ChEBI" id="CHEBI:17712"/>
        <dbReference type="ChEBI" id="CHEBI:28938"/>
        <dbReference type="EC" id="3.5.4.3"/>
    </reaction>
</comment>
<comment type="function">
    <text evidence="8">Catalyzes the hydrolytic deamination of guanine, producing xanthine and ammonia.</text>
</comment>
<accession>A0A3N6PKZ6</accession>
<proteinExistence type="inferred from homology"/>
<dbReference type="EC" id="3.5.4.3" evidence="3 7"/>
<evidence type="ECO:0000256" key="4">
    <source>
        <dbReference type="ARBA" id="ARBA00022723"/>
    </source>
</evidence>
<dbReference type="InterPro" id="IPR014311">
    <property type="entry name" value="Guanine_deaminase"/>
</dbReference>
<evidence type="ECO:0000256" key="6">
    <source>
        <dbReference type="ARBA" id="ARBA00022833"/>
    </source>
</evidence>
<dbReference type="FunFam" id="3.20.20.140:FF:000022">
    <property type="entry name" value="Guanine deaminase"/>
    <property type="match status" value="1"/>
</dbReference>
<gene>
    <name evidence="10" type="primary">guaD</name>
    <name evidence="10" type="ORF">D5R40_01390</name>
</gene>
<dbReference type="AlphaFoldDB" id="A0A3N6PKZ6"/>
<dbReference type="PANTHER" id="PTHR11271:SF6">
    <property type="entry name" value="GUANINE DEAMINASE"/>
    <property type="match status" value="1"/>
</dbReference>